<dbReference type="InParanoid" id="K0YLH2"/>
<proteinExistence type="predicted"/>
<dbReference type="AlphaFoldDB" id="K0YLH2"/>
<reference evidence="1 2" key="1">
    <citation type="submission" date="2012-08" db="EMBL/GenBank/DDBJ databases">
        <title>The Genome Sequence of Slackia piriformis YIT 12062.</title>
        <authorList>
            <consortium name="The Broad Institute Genome Sequencing Platform"/>
            <person name="Earl A."/>
            <person name="Ward D."/>
            <person name="Feldgarden M."/>
            <person name="Gevers D."/>
            <person name="Morotomi M."/>
            <person name="Walker B."/>
            <person name="Young S.K."/>
            <person name="Zeng Q."/>
            <person name="Gargeya S."/>
            <person name="Fitzgerald M."/>
            <person name="Haas B."/>
            <person name="Abouelleil A."/>
            <person name="Alvarado L."/>
            <person name="Arachchi H.M."/>
            <person name="Berlin A.M."/>
            <person name="Chapman S.B."/>
            <person name="Goldberg J."/>
            <person name="Griggs A."/>
            <person name="Gujja S."/>
            <person name="Hansen M."/>
            <person name="Howarth C."/>
            <person name="Imamovic A."/>
            <person name="Larimer J."/>
            <person name="McCowen C."/>
            <person name="Montmayeur A."/>
            <person name="Murphy C."/>
            <person name="Neiman D."/>
            <person name="Pearson M."/>
            <person name="Priest M."/>
            <person name="Roberts A."/>
            <person name="Saif S."/>
            <person name="Shea T."/>
            <person name="Sisk P."/>
            <person name="Sykes S."/>
            <person name="Wortman J."/>
            <person name="Nusbaum C."/>
            <person name="Birren B."/>
        </authorList>
    </citation>
    <scope>NUCLEOTIDE SEQUENCE [LARGE SCALE GENOMIC DNA]</scope>
    <source>
        <strain evidence="1 2">YIT 12062</strain>
    </source>
</reference>
<dbReference type="EMBL" id="ADMD01000002">
    <property type="protein sequence ID" value="EJZ84356.1"/>
    <property type="molecule type" value="Genomic_DNA"/>
</dbReference>
<dbReference type="HOGENOM" id="CLU_986598_0_0_11"/>
<accession>K0YLH2</accession>
<dbReference type="RefSeq" id="WP_009138894.1">
    <property type="nucleotide sequence ID" value="NZ_JH815198.1"/>
</dbReference>
<sequence>MGLDAYVTCNCFEEGKLSNPPEPFTMDDVYRDEEGFLCSHMLDSLRKSLGYSDYIDRHAALNDRFHDWVDHACEHEDGEYCSEWVGNWAGAREFQSVVEELGGNDRYPVLSGLIPDSNGGCFPAELAKKAIEEIDDLVESARGLVFNSLVCEDSESPIWSCADHASHPILMGPGFEMGMEGNAAYFVDGKGRTLKSRRFRQDPIGLEGENGSQEMAITLHETGERIRSFDSIGPHGAPKVAREFWVEPREAPFMYEGRYYRAERIRSLLVASVETGNPIRWC</sequence>
<evidence type="ECO:0000313" key="1">
    <source>
        <dbReference type="EMBL" id="EJZ84356.1"/>
    </source>
</evidence>
<name>K0YLH2_9ACTN</name>
<dbReference type="eggNOG" id="ENOG5033WHG">
    <property type="taxonomic scope" value="Bacteria"/>
</dbReference>
<gene>
    <name evidence="1" type="ORF">HMPREF9451_00666</name>
</gene>
<keyword evidence="2" id="KW-1185">Reference proteome</keyword>
<comment type="caution">
    <text evidence="1">The sequence shown here is derived from an EMBL/GenBank/DDBJ whole genome shotgun (WGS) entry which is preliminary data.</text>
</comment>
<dbReference type="Proteomes" id="UP000006069">
    <property type="component" value="Unassembled WGS sequence"/>
</dbReference>
<organism evidence="1 2">
    <name type="scientific">Slackia piriformis YIT 12062</name>
    <dbReference type="NCBI Taxonomy" id="742818"/>
    <lineage>
        <taxon>Bacteria</taxon>
        <taxon>Bacillati</taxon>
        <taxon>Actinomycetota</taxon>
        <taxon>Coriobacteriia</taxon>
        <taxon>Eggerthellales</taxon>
        <taxon>Eggerthellaceae</taxon>
        <taxon>Slackia</taxon>
    </lineage>
</organism>
<evidence type="ECO:0000313" key="2">
    <source>
        <dbReference type="Proteomes" id="UP000006069"/>
    </source>
</evidence>
<protein>
    <submittedName>
        <fullName evidence="1">Uncharacterized protein</fullName>
    </submittedName>
</protein>